<dbReference type="SUPFAM" id="SSF54928">
    <property type="entry name" value="RNA-binding domain, RBD"/>
    <property type="match status" value="1"/>
</dbReference>
<dbReference type="GO" id="GO:0005730">
    <property type="term" value="C:nucleolus"/>
    <property type="evidence" value="ECO:0007669"/>
    <property type="project" value="UniProtKB-SubCell"/>
</dbReference>
<gene>
    <name evidence="7" type="ORF">EJ05DRAFT_302998</name>
</gene>
<dbReference type="GeneID" id="54481673"/>
<feature type="compositionally biased region" description="Basic and acidic residues" evidence="5">
    <location>
        <begin position="120"/>
        <end position="137"/>
    </location>
</feature>
<feature type="compositionally biased region" description="Polar residues" evidence="5">
    <location>
        <begin position="39"/>
        <end position="63"/>
    </location>
</feature>
<dbReference type="InterPro" id="IPR035979">
    <property type="entry name" value="RBD_domain_sf"/>
</dbReference>
<dbReference type="Pfam" id="PF00076">
    <property type="entry name" value="RRM_1"/>
    <property type="match status" value="1"/>
</dbReference>
<dbReference type="SMART" id="SM00360">
    <property type="entry name" value="RRM"/>
    <property type="match status" value="1"/>
</dbReference>
<evidence type="ECO:0000256" key="2">
    <source>
        <dbReference type="ARBA" id="ARBA00022884"/>
    </source>
</evidence>
<evidence type="ECO:0000256" key="3">
    <source>
        <dbReference type="ARBA" id="ARBA00023242"/>
    </source>
</evidence>
<feature type="compositionally biased region" description="Acidic residues" evidence="5">
    <location>
        <begin position="194"/>
        <end position="205"/>
    </location>
</feature>
<dbReference type="OrthoDB" id="21467at2759"/>
<feature type="domain" description="RRM" evidence="6">
    <location>
        <begin position="259"/>
        <end position="337"/>
    </location>
</feature>
<evidence type="ECO:0000259" key="6">
    <source>
        <dbReference type="PROSITE" id="PS50102"/>
    </source>
</evidence>
<keyword evidence="2 4" id="KW-0694">RNA-binding</keyword>
<feature type="compositionally biased region" description="Basic and acidic residues" evidence="5">
    <location>
        <begin position="95"/>
        <end position="112"/>
    </location>
</feature>
<dbReference type="Gene3D" id="3.30.70.330">
    <property type="match status" value="1"/>
</dbReference>
<evidence type="ECO:0000313" key="7">
    <source>
        <dbReference type="EMBL" id="KAF2759594.1"/>
    </source>
</evidence>
<dbReference type="AlphaFoldDB" id="A0A6A6WC26"/>
<keyword evidence="8" id="KW-1185">Reference proteome</keyword>
<name>A0A6A6WC26_9PEZI</name>
<dbReference type="InterPro" id="IPR000504">
    <property type="entry name" value="RRM_dom"/>
</dbReference>
<dbReference type="RefSeq" id="XP_033602045.1">
    <property type="nucleotide sequence ID" value="XM_033740619.1"/>
</dbReference>
<dbReference type="Proteomes" id="UP000799437">
    <property type="component" value="Unassembled WGS sequence"/>
</dbReference>
<proteinExistence type="predicted"/>
<sequence length="407" mass="45595">MAASLKTSKRKIDTDSVRNTKKAKNTKEAPVPNDAVEQKATTKNITKAVNEPVVTQSGSNGTRKSTRKRAADFFETEQVLVAPVTAPASKKVRTVKPEGATKEKKTVKKTDQEEIVTLKLESKVTRKDTTKPKKGESKPATVESKPKREGLKTVKTELKSQEEEPKPSKSESKPKKSLAKLKKESKISEPVEVPFDEDNEGDEVDDQTAELLKGFESSEDEEEIVVDEPAAIDNVPAAPSSKALQKRLKAAGDHVEERGVIYVGRIPHGFYEHQMRAYFSQFGDITRLRLSRNKKTGQSKHYAFVEFASSEVAKIVANTMDKYLMFNHILQVRTVPKEQVHKNLFAGANSRFKAVPRNKLAAKHLRQPLHKEGWERRITKEVKRRSVKAAQLKEIGYEFKAPAIKSV</sequence>
<accession>A0A6A6WC26</accession>
<dbReference type="EMBL" id="ML996569">
    <property type="protein sequence ID" value="KAF2759594.1"/>
    <property type="molecule type" value="Genomic_DNA"/>
</dbReference>
<dbReference type="GO" id="GO:0003723">
    <property type="term" value="F:RNA binding"/>
    <property type="evidence" value="ECO:0007669"/>
    <property type="project" value="UniProtKB-UniRule"/>
</dbReference>
<evidence type="ECO:0000256" key="4">
    <source>
        <dbReference type="PROSITE-ProRule" id="PRU00176"/>
    </source>
</evidence>
<dbReference type="PANTHER" id="PTHR46754">
    <property type="entry name" value="MKI67 FHA DOMAIN-INTERACTING NUCLEOLAR PHOSPHOPROTEIN"/>
    <property type="match status" value="1"/>
</dbReference>
<dbReference type="InterPro" id="IPR012677">
    <property type="entry name" value="Nucleotide-bd_a/b_plait_sf"/>
</dbReference>
<evidence type="ECO:0000256" key="1">
    <source>
        <dbReference type="ARBA" id="ARBA00004604"/>
    </source>
</evidence>
<comment type="subcellular location">
    <subcellularLocation>
        <location evidence="1">Nucleus</location>
        <location evidence="1">Nucleolus</location>
    </subcellularLocation>
</comment>
<keyword evidence="3" id="KW-0539">Nucleus</keyword>
<reference evidence="7" key="1">
    <citation type="journal article" date="2020" name="Stud. Mycol.">
        <title>101 Dothideomycetes genomes: a test case for predicting lifestyles and emergence of pathogens.</title>
        <authorList>
            <person name="Haridas S."/>
            <person name="Albert R."/>
            <person name="Binder M."/>
            <person name="Bloem J."/>
            <person name="Labutti K."/>
            <person name="Salamov A."/>
            <person name="Andreopoulos B."/>
            <person name="Baker S."/>
            <person name="Barry K."/>
            <person name="Bills G."/>
            <person name="Bluhm B."/>
            <person name="Cannon C."/>
            <person name="Castanera R."/>
            <person name="Culley D."/>
            <person name="Daum C."/>
            <person name="Ezra D."/>
            <person name="Gonzalez J."/>
            <person name="Henrissat B."/>
            <person name="Kuo A."/>
            <person name="Liang C."/>
            <person name="Lipzen A."/>
            <person name="Lutzoni F."/>
            <person name="Magnuson J."/>
            <person name="Mondo S."/>
            <person name="Nolan M."/>
            <person name="Ohm R."/>
            <person name="Pangilinan J."/>
            <person name="Park H.-J."/>
            <person name="Ramirez L."/>
            <person name="Alfaro M."/>
            <person name="Sun H."/>
            <person name="Tritt A."/>
            <person name="Yoshinaga Y."/>
            <person name="Zwiers L.-H."/>
            <person name="Turgeon B."/>
            <person name="Goodwin S."/>
            <person name="Spatafora J."/>
            <person name="Crous P."/>
            <person name="Grigoriev I."/>
        </authorList>
    </citation>
    <scope>NUCLEOTIDE SEQUENCE</scope>
    <source>
        <strain evidence="7">CBS 121739</strain>
    </source>
</reference>
<feature type="region of interest" description="Disordered" evidence="5">
    <location>
        <begin position="1"/>
        <end position="205"/>
    </location>
</feature>
<dbReference type="CDD" id="cd12307">
    <property type="entry name" value="RRM_NIFK_like"/>
    <property type="match status" value="1"/>
</dbReference>
<evidence type="ECO:0000256" key="5">
    <source>
        <dbReference type="SAM" id="MobiDB-lite"/>
    </source>
</evidence>
<evidence type="ECO:0000313" key="8">
    <source>
        <dbReference type="Proteomes" id="UP000799437"/>
    </source>
</evidence>
<protein>
    <recommendedName>
        <fullName evidence="6">RRM domain-containing protein</fullName>
    </recommendedName>
</protein>
<organism evidence="7 8">
    <name type="scientific">Pseudovirgaria hyperparasitica</name>
    <dbReference type="NCBI Taxonomy" id="470096"/>
    <lineage>
        <taxon>Eukaryota</taxon>
        <taxon>Fungi</taxon>
        <taxon>Dikarya</taxon>
        <taxon>Ascomycota</taxon>
        <taxon>Pezizomycotina</taxon>
        <taxon>Dothideomycetes</taxon>
        <taxon>Dothideomycetes incertae sedis</taxon>
        <taxon>Acrospermales</taxon>
        <taxon>Acrospermaceae</taxon>
        <taxon>Pseudovirgaria</taxon>
    </lineage>
</organism>
<dbReference type="PROSITE" id="PS50102">
    <property type="entry name" value="RRM"/>
    <property type="match status" value="1"/>
</dbReference>
<feature type="compositionally biased region" description="Basic and acidic residues" evidence="5">
    <location>
        <begin position="144"/>
        <end position="174"/>
    </location>
</feature>